<feature type="region of interest" description="Disordered" evidence="1">
    <location>
        <begin position="50"/>
        <end position="126"/>
    </location>
</feature>
<sequence>MSSEPDMPPKKGAQGRKKDAIHFVNARPASETERLDIKRMVRAHVGKWISTQTKDRAAGPAVVVDPPLVPSAEHTDPSQAFELDSDDPYLPSTCASSTLSPVSSASSRASPESCISSSSHTAIPVTTAPPHTQAELTLAIIPPRTIFPPSNPDLRHPRSDDQDGVVYTSDGSDTPSPPHNGEYIETVGAGRLDPFRAYAAQFEPEFVQISEEYCLSCLWPGLTPGPSGTNMQSWFPMSLSDPTLFTAFLYGSLSHMRVQALNGWIPRQLFHHRQQRLLETVEMETIKMVSREMDNPSRAVCDAMIFSVVCMAHNKADDDITHFQSTPFTPPMQRLQWLDVYGSLKPNLVHIRGLVQMVNLRGGIEKIELPGLASVISFSDLVTSSTFLSHPVFPFVPLEANRKNLTMQEMLGYTTASVDQYYAHFQHLGLPRLFAELLCAMNTYIALVDHCMDPQVSYDLCLLADQRNIVHFTLLSLPHAAIQPDPNNPYYNPQPQDIVYETFRLATLVFGIGIILPLPAQSTPLTKIAELIHNVLRIPNNLSLWSAPQAQVGLLWILTLGGIAATHTPRRSWYVDMLRRVVDHNRITSYDDLKRYLTLVIWQPSSCEKPGADLWADVEKSREYL</sequence>
<dbReference type="KEGG" id="apuu:APUU_31603A"/>
<evidence type="ECO:0000256" key="1">
    <source>
        <dbReference type="SAM" id="MobiDB-lite"/>
    </source>
</evidence>
<dbReference type="Proteomes" id="UP000654913">
    <property type="component" value="Chromosome 3"/>
</dbReference>
<keyword evidence="3" id="KW-1185">Reference proteome</keyword>
<organism evidence="2 3">
    <name type="scientific">Aspergillus puulaauensis</name>
    <dbReference type="NCBI Taxonomy" id="1220207"/>
    <lineage>
        <taxon>Eukaryota</taxon>
        <taxon>Fungi</taxon>
        <taxon>Dikarya</taxon>
        <taxon>Ascomycota</taxon>
        <taxon>Pezizomycotina</taxon>
        <taxon>Eurotiomycetes</taxon>
        <taxon>Eurotiomycetidae</taxon>
        <taxon>Eurotiales</taxon>
        <taxon>Aspergillaceae</taxon>
        <taxon>Aspergillus</taxon>
    </lineage>
</organism>
<evidence type="ECO:0000313" key="3">
    <source>
        <dbReference type="Proteomes" id="UP000654913"/>
    </source>
</evidence>
<dbReference type="Pfam" id="PF11951">
    <property type="entry name" value="Fungal_trans_2"/>
    <property type="match status" value="1"/>
</dbReference>
<feature type="region of interest" description="Disordered" evidence="1">
    <location>
        <begin position="1"/>
        <end position="31"/>
    </location>
</feature>
<dbReference type="RefSeq" id="XP_041555572.1">
    <property type="nucleotide sequence ID" value="XM_041702826.1"/>
</dbReference>
<dbReference type="EMBL" id="AP024445">
    <property type="protein sequence ID" value="BCS23378.1"/>
    <property type="molecule type" value="Genomic_DNA"/>
</dbReference>
<dbReference type="InterPro" id="IPR021858">
    <property type="entry name" value="Fun_TF"/>
</dbReference>
<evidence type="ECO:0000313" key="2">
    <source>
        <dbReference type="EMBL" id="BCS23378.1"/>
    </source>
</evidence>
<accession>A0A7R8AN38</accession>
<proteinExistence type="predicted"/>
<dbReference type="OrthoDB" id="3469466at2759"/>
<feature type="compositionally biased region" description="Low complexity" evidence="1">
    <location>
        <begin position="92"/>
        <end position="119"/>
    </location>
</feature>
<evidence type="ECO:0008006" key="4">
    <source>
        <dbReference type="Google" id="ProtNLM"/>
    </source>
</evidence>
<dbReference type="AlphaFoldDB" id="A0A7R8AN38"/>
<gene>
    <name evidence="2" type="ORF">APUU_31603A</name>
</gene>
<protein>
    <recommendedName>
        <fullName evidence="4">Fungal-specific transcription factor domain-containing protein</fullName>
    </recommendedName>
</protein>
<name>A0A7R8AN38_9EURO</name>
<dbReference type="PANTHER" id="PTHR37540:SF5">
    <property type="entry name" value="TRANSCRIPTION FACTOR DOMAIN-CONTAINING PROTEIN"/>
    <property type="match status" value="1"/>
</dbReference>
<dbReference type="PANTHER" id="PTHR37540">
    <property type="entry name" value="TRANSCRIPTION FACTOR (ACR-2), PUTATIVE-RELATED-RELATED"/>
    <property type="match status" value="1"/>
</dbReference>
<dbReference type="GeneID" id="64973383"/>
<feature type="region of interest" description="Disordered" evidence="1">
    <location>
        <begin position="146"/>
        <end position="179"/>
    </location>
</feature>
<reference evidence="2" key="2">
    <citation type="submission" date="2021-02" db="EMBL/GenBank/DDBJ databases">
        <title>Aspergillus puulaauensis MK2 genome sequence.</title>
        <authorList>
            <person name="Futagami T."/>
            <person name="Mori K."/>
            <person name="Kadooka C."/>
            <person name="Tanaka T."/>
        </authorList>
    </citation>
    <scope>NUCLEOTIDE SEQUENCE</scope>
    <source>
        <strain evidence="2">MK2</strain>
    </source>
</reference>
<reference evidence="2" key="1">
    <citation type="submission" date="2021-01" db="EMBL/GenBank/DDBJ databases">
        <authorList>
            <consortium name="Aspergillus puulaauensis MK2 genome sequencing consortium"/>
            <person name="Kazuki M."/>
            <person name="Futagami T."/>
        </authorList>
    </citation>
    <scope>NUCLEOTIDE SEQUENCE</scope>
    <source>
        <strain evidence="2">MK2</strain>
    </source>
</reference>